<dbReference type="Proteomes" id="UP000241595">
    <property type="component" value="Unassembled WGS sequence"/>
</dbReference>
<feature type="signal peptide" evidence="2">
    <location>
        <begin position="1"/>
        <end position="29"/>
    </location>
</feature>
<keyword evidence="4" id="KW-1185">Reference proteome</keyword>
<evidence type="ECO:0000256" key="1">
    <source>
        <dbReference type="SAM" id="MobiDB-lite"/>
    </source>
</evidence>
<evidence type="ECO:0000313" key="3">
    <source>
        <dbReference type="EMBL" id="SPM30819.1"/>
    </source>
</evidence>
<dbReference type="RefSeq" id="WP_077102040.1">
    <property type="nucleotide sequence ID" value="NZ_LT717701.1"/>
</dbReference>
<dbReference type="STRING" id="1841859.GCA_900157385_04329"/>
<sequence length="92" mass="9228">MTKLGLQINPSRRRRIRAAQLIFAGAAAAATLALFGAAQPTGTATAVASGPSVTAPFATDDTNFVNDNGQTSGDIFTQNAQDQSTASGAGTS</sequence>
<keyword evidence="2" id="KW-0732">Signal</keyword>
<name>A0A2U3NH17_9MYCO</name>
<feature type="chain" id="PRO_5039125589" evidence="2">
    <location>
        <begin position="30"/>
        <end position="92"/>
    </location>
</feature>
<proteinExistence type="predicted"/>
<dbReference type="OrthoDB" id="4750353at2"/>
<dbReference type="AlphaFoldDB" id="A0A2U3NH17"/>
<dbReference type="EMBL" id="FTRV01000015">
    <property type="protein sequence ID" value="SPM30819.1"/>
    <property type="molecule type" value="Genomic_DNA"/>
</dbReference>
<reference evidence="3 4" key="1">
    <citation type="submission" date="2017-01" db="EMBL/GenBank/DDBJ databases">
        <authorList>
            <consortium name="Urmite Genomes"/>
        </authorList>
    </citation>
    <scope>NUCLEOTIDE SEQUENCE [LARGE SCALE GENOMIC DNA]</scope>
    <source>
        <strain evidence="3 4">AB308</strain>
    </source>
</reference>
<gene>
    <name evidence="3" type="ORF">MTAB308_4328</name>
</gene>
<accession>A0A2U3NH17</accession>
<feature type="region of interest" description="Disordered" evidence="1">
    <location>
        <begin position="63"/>
        <end position="92"/>
    </location>
</feature>
<evidence type="ECO:0000256" key="2">
    <source>
        <dbReference type="SAM" id="SignalP"/>
    </source>
</evidence>
<organism evidence="3 4">
    <name type="scientific">Mycobacterium terramassiliense</name>
    <dbReference type="NCBI Taxonomy" id="1841859"/>
    <lineage>
        <taxon>Bacteria</taxon>
        <taxon>Bacillati</taxon>
        <taxon>Actinomycetota</taxon>
        <taxon>Actinomycetes</taxon>
        <taxon>Mycobacteriales</taxon>
        <taxon>Mycobacteriaceae</taxon>
        <taxon>Mycobacterium</taxon>
    </lineage>
</organism>
<evidence type="ECO:0000313" key="4">
    <source>
        <dbReference type="Proteomes" id="UP000241595"/>
    </source>
</evidence>
<protein>
    <submittedName>
        <fullName evidence="3">Mycobacterium terramassiliense ORFan</fullName>
    </submittedName>
</protein>